<dbReference type="InterPro" id="IPR015422">
    <property type="entry name" value="PyrdxlP-dep_Trfase_small"/>
</dbReference>
<protein>
    <recommendedName>
        <fullName evidence="3">alanine--glyoxylate transaminase</fullName>
        <ecNumber evidence="3">2.6.1.44</ecNumber>
    </recommendedName>
</protein>
<feature type="modified residue" description="N6-(pyridoxal phosphate)lysine" evidence="8">
    <location>
        <position position="210"/>
    </location>
</feature>
<evidence type="ECO:0000256" key="7">
    <source>
        <dbReference type="PIRSR" id="PIRSR000524-1"/>
    </source>
</evidence>
<dbReference type="InterPro" id="IPR024169">
    <property type="entry name" value="SP_NH2Trfase/AEP_transaminase"/>
</dbReference>
<proteinExistence type="inferred from homology"/>
<evidence type="ECO:0000256" key="5">
    <source>
        <dbReference type="ARBA" id="ARBA00022679"/>
    </source>
</evidence>
<dbReference type="Gene3D" id="3.40.640.10">
    <property type="entry name" value="Type I PLP-dependent aspartate aminotransferase-like (Major domain)"/>
    <property type="match status" value="1"/>
</dbReference>
<dbReference type="EC" id="2.6.1.44" evidence="3"/>
<dbReference type="InterPro" id="IPR000192">
    <property type="entry name" value="Aminotrans_V_dom"/>
</dbReference>
<dbReference type="PANTHER" id="PTHR21152">
    <property type="entry name" value="AMINOTRANSFERASE CLASS V"/>
    <property type="match status" value="1"/>
</dbReference>
<dbReference type="OrthoDB" id="7403325at2759"/>
<feature type="compositionally biased region" description="Basic residues" evidence="11">
    <location>
        <begin position="1"/>
        <end position="11"/>
    </location>
</feature>
<evidence type="ECO:0000256" key="4">
    <source>
        <dbReference type="ARBA" id="ARBA00022576"/>
    </source>
</evidence>
<dbReference type="PIRSF" id="PIRSF000524">
    <property type="entry name" value="SPT"/>
    <property type="match status" value="1"/>
</dbReference>
<dbReference type="SUPFAM" id="SSF53383">
    <property type="entry name" value="PLP-dependent transferases"/>
    <property type="match status" value="1"/>
</dbReference>
<dbReference type="FunFam" id="3.40.640.10:FF:000027">
    <property type="entry name" value="Serine--pyruvate aminotransferase, mitochondrial"/>
    <property type="match status" value="1"/>
</dbReference>
<comment type="similarity">
    <text evidence="2 9">Belongs to the class-V pyridoxal-phosphate-dependent aminotransferase family.</text>
</comment>
<reference evidence="13 14" key="1">
    <citation type="journal article" date="2020" name="ISME J.">
        <title>Uncovering the hidden diversity of litter-decomposition mechanisms in mushroom-forming fungi.</title>
        <authorList>
            <person name="Floudas D."/>
            <person name="Bentzer J."/>
            <person name="Ahren D."/>
            <person name="Johansson T."/>
            <person name="Persson P."/>
            <person name="Tunlid A."/>
        </authorList>
    </citation>
    <scope>NUCLEOTIDE SEQUENCE [LARGE SCALE GENOMIC DNA]</scope>
    <source>
        <strain evidence="13 14">CBS 146.42</strain>
    </source>
</reference>
<evidence type="ECO:0000259" key="12">
    <source>
        <dbReference type="Pfam" id="PF00266"/>
    </source>
</evidence>
<name>A0A8H5FVE5_9AGAR</name>
<evidence type="ECO:0000313" key="13">
    <source>
        <dbReference type="EMBL" id="KAF5351205.1"/>
    </source>
</evidence>
<dbReference type="PROSITE" id="PS00595">
    <property type="entry name" value="AA_TRANSFER_CLASS_5"/>
    <property type="match status" value="1"/>
</dbReference>
<dbReference type="PANTHER" id="PTHR21152:SF24">
    <property type="entry name" value="ALANINE--GLYOXYLATE AMINOTRANSFERASE 1"/>
    <property type="match status" value="1"/>
</dbReference>
<dbReference type="GO" id="GO:0008453">
    <property type="term" value="F:alanine-glyoxylate transaminase activity"/>
    <property type="evidence" value="ECO:0007669"/>
    <property type="project" value="UniProtKB-EC"/>
</dbReference>
<dbReference type="InterPro" id="IPR020578">
    <property type="entry name" value="Aminotrans_V_PyrdxlP_BS"/>
</dbReference>
<evidence type="ECO:0000256" key="3">
    <source>
        <dbReference type="ARBA" id="ARBA00013049"/>
    </source>
</evidence>
<feature type="binding site" evidence="7">
    <location>
        <position position="364"/>
    </location>
    <ligand>
        <name>substrate</name>
    </ligand>
</feature>
<evidence type="ECO:0000256" key="10">
    <source>
        <dbReference type="RuleBase" id="RU004504"/>
    </source>
</evidence>
<dbReference type="GO" id="GO:0005777">
    <property type="term" value="C:peroxisome"/>
    <property type="evidence" value="ECO:0007669"/>
    <property type="project" value="TreeGrafter"/>
</dbReference>
<keyword evidence="4" id="KW-0032">Aminotransferase</keyword>
<sequence length="404" mass="42743">MSSTRTHQRPSRSKDGQPGHKLLAIPGPVEVSDNVLTALARPPISHVSPEFAGIFQQALLLSRKVVGSQYGQPFIVAGSGTLGWDQVGANLVERGDKVLVLNTGYFGDGFKDCLLSYGAQVTTLKAPAPGETVPLSSIESALAGQNYKLITITHVDTSTGVLSDIRSIAELIKKVSPSTLIVLDAVCSVGCEEIKMDIWGLDIVLTASQKAIGAPPGLSILVASQRAVKTYSTRKTPVQGYYASWKKWLPIMESYLVAKPAYFGTQPVNLVYALTEALSDLMKGGEEGLAARIEAHKKAAGRLRAVAAQLGMKSLAVKGAEAAGLSAVWVPEGLTAAEILQRAGAKGIVFAGGLLANVKDRYIRIGHMGISVTDGGRGDIERISEVLRTAIGELLKEKQSETTT</sequence>
<dbReference type="Pfam" id="PF00266">
    <property type="entry name" value="Aminotran_5"/>
    <property type="match status" value="1"/>
</dbReference>
<dbReference type="GO" id="GO:0004760">
    <property type="term" value="F:L-serine-pyruvate transaminase activity"/>
    <property type="evidence" value="ECO:0007669"/>
    <property type="project" value="TreeGrafter"/>
</dbReference>
<gene>
    <name evidence="13" type="ORF">D9756_008453</name>
</gene>
<dbReference type="Gene3D" id="3.90.1150.10">
    <property type="entry name" value="Aspartate Aminotransferase, domain 1"/>
    <property type="match status" value="1"/>
</dbReference>
<feature type="domain" description="Aminotransferase class V" evidence="12">
    <location>
        <begin position="45"/>
        <end position="302"/>
    </location>
</feature>
<dbReference type="EMBL" id="JAACJO010000013">
    <property type="protein sequence ID" value="KAF5351205.1"/>
    <property type="molecule type" value="Genomic_DNA"/>
</dbReference>
<evidence type="ECO:0000256" key="8">
    <source>
        <dbReference type="PIRSR" id="PIRSR000524-50"/>
    </source>
</evidence>
<evidence type="ECO:0000256" key="9">
    <source>
        <dbReference type="RuleBase" id="RU004075"/>
    </source>
</evidence>
<accession>A0A8H5FVE5</accession>
<dbReference type="InterPro" id="IPR015421">
    <property type="entry name" value="PyrdxlP-dep_Trfase_major"/>
</dbReference>
<feature type="region of interest" description="Disordered" evidence="11">
    <location>
        <begin position="1"/>
        <end position="22"/>
    </location>
</feature>
<evidence type="ECO:0000256" key="1">
    <source>
        <dbReference type="ARBA" id="ARBA00001933"/>
    </source>
</evidence>
<dbReference type="Proteomes" id="UP000559027">
    <property type="component" value="Unassembled WGS sequence"/>
</dbReference>
<evidence type="ECO:0000256" key="2">
    <source>
        <dbReference type="ARBA" id="ARBA00009236"/>
    </source>
</evidence>
<comment type="cofactor">
    <cofactor evidence="1 8 10">
        <name>pyridoxal 5'-phosphate</name>
        <dbReference type="ChEBI" id="CHEBI:597326"/>
    </cofactor>
</comment>
<dbReference type="GO" id="GO:0019265">
    <property type="term" value="P:glycine biosynthetic process, by transamination of glyoxylate"/>
    <property type="evidence" value="ECO:0007669"/>
    <property type="project" value="TreeGrafter"/>
</dbReference>
<dbReference type="InterPro" id="IPR015424">
    <property type="entry name" value="PyrdxlP-dep_Trfase"/>
</dbReference>
<dbReference type="AlphaFoldDB" id="A0A8H5FVE5"/>
<evidence type="ECO:0000256" key="6">
    <source>
        <dbReference type="ARBA" id="ARBA00022898"/>
    </source>
</evidence>
<keyword evidence="14" id="KW-1185">Reference proteome</keyword>
<comment type="caution">
    <text evidence="13">The sequence shown here is derived from an EMBL/GenBank/DDBJ whole genome shotgun (WGS) entry which is preliminary data.</text>
</comment>
<keyword evidence="6 8" id="KW-0663">Pyridoxal phosphate</keyword>
<organism evidence="13 14">
    <name type="scientific">Leucocoprinus leucothites</name>
    <dbReference type="NCBI Taxonomy" id="201217"/>
    <lineage>
        <taxon>Eukaryota</taxon>
        <taxon>Fungi</taxon>
        <taxon>Dikarya</taxon>
        <taxon>Basidiomycota</taxon>
        <taxon>Agaricomycotina</taxon>
        <taxon>Agaricomycetes</taxon>
        <taxon>Agaricomycetidae</taxon>
        <taxon>Agaricales</taxon>
        <taxon>Agaricineae</taxon>
        <taxon>Agaricaceae</taxon>
        <taxon>Leucocoprinus</taxon>
    </lineage>
</organism>
<evidence type="ECO:0000313" key="14">
    <source>
        <dbReference type="Proteomes" id="UP000559027"/>
    </source>
</evidence>
<evidence type="ECO:0000256" key="11">
    <source>
        <dbReference type="SAM" id="MobiDB-lite"/>
    </source>
</evidence>
<keyword evidence="5" id="KW-0808">Transferase</keyword>